<accession>W0HR55</accession>
<evidence type="ECO:0000256" key="3">
    <source>
        <dbReference type="ARBA" id="ARBA00022840"/>
    </source>
</evidence>
<keyword evidence="7" id="KW-1185">Reference proteome</keyword>
<dbReference type="KEGG" id="pes:SOPEG_3895"/>
<dbReference type="GO" id="GO:0030272">
    <property type="term" value="F:5-formyltetrahydrofolate cyclo-ligase activity"/>
    <property type="evidence" value="ECO:0007669"/>
    <property type="project" value="UniProtKB-EC"/>
</dbReference>
<organism evidence="6 7">
    <name type="scientific">Candidatus Sodalis pierantonii str. SOPE</name>
    <dbReference type="NCBI Taxonomy" id="2342"/>
    <lineage>
        <taxon>Bacteria</taxon>
        <taxon>Pseudomonadati</taxon>
        <taxon>Pseudomonadota</taxon>
        <taxon>Gammaproteobacteria</taxon>
        <taxon>Enterobacterales</taxon>
        <taxon>Bruguierivoracaceae</taxon>
        <taxon>Sodalis</taxon>
    </lineage>
</organism>
<dbReference type="Proteomes" id="UP000019025">
    <property type="component" value="Chromosome"/>
</dbReference>
<evidence type="ECO:0000313" key="6">
    <source>
        <dbReference type="EMBL" id="AHF74982.1"/>
    </source>
</evidence>
<reference evidence="6 7" key="1">
    <citation type="journal article" date="2014" name="Genome Biol. Evol.">
        <title>Genome degeneration and adaptation in a nascent stage of symbiosis.</title>
        <authorList>
            <person name="Oakeson K.F."/>
            <person name="Gil R."/>
            <person name="Clayton A.L."/>
            <person name="Dunn D.M."/>
            <person name="von Niederhausern A.C."/>
            <person name="Hamil C."/>
            <person name="Aoyagi A."/>
            <person name="Duval B."/>
            <person name="Baca A."/>
            <person name="Silva F.J."/>
            <person name="Vallier A."/>
            <person name="Jackson D.G."/>
            <person name="Latorre A."/>
            <person name="Weiss R.B."/>
            <person name="Heddi A."/>
            <person name="Moya A."/>
            <person name="Dale C."/>
        </authorList>
    </citation>
    <scope>NUCLEOTIDE SEQUENCE [LARGE SCALE GENOMIC DNA]</scope>
    <source>
        <strain evidence="7">none</strain>
    </source>
</reference>
<dbReference type="InterPro" id="IPR002698">
    <property type="entry name" value="FTHF_cligase"/>
</dbReference>
<dbReference type="PANTHER" id="PTHR23407">
    <property type="entry name" value="ATPASE INHIBITOR/5-FORMYLTETRAHYDROFOLATE CYCLO-LIGASE"/>
    <property type="match status" value="1"/>
</dbReference>
<dbReference type="eggNOG" id="COG0212">
    <property type="taxonomic scope" value="Bacteria"/>
</dbReference>
<dbReference type="RefSeq" id="WP_025246801.1">
    <property type="nucleotide sequence ID" value="NZ_CP006568.1"/>
</dbReference>
<dbReference type="PANTHER" id="PTHR23407:SF1">
    <property type="entry name" value="5-FORMYLTETRAHYDROFOLATE CYCLO-LIGASE"/>
    <property type="match status" value="1"/>
</dbReference>
<dbReference type="InterPro" id="IPR024185">
    <property type="entry name" value="FTHF_cligase-like_sf"/>
</dbReference>
<dbReference type="EMBL" id="CP006568">
    <property type="protein sequence ID" value="AHF74982.1"/>
    <property type="molecule type" value="Genomic_DNA"/>
</dbReference>
<dbReference type="HOGENOM" id="CLU_066245_0_0_6"/>
<keyword evidence="5" id="KW-0460">Magnesium</keyword>
<proteinExistence type="inferred from homology"/>
<comment type="similarity">
    <text evidence="1 5">Belongs to the 5-formyltetrahydrofolate cyclo-ligase family.</text>
</comment>
<keyword evidence="3 4" id="KW-0067">ATP-binding</keyword>
<evidence type="ECO:0000256" key="2">
    <source>
        <dbReference type="ARBA" id="ARBA00022741"/>
    </source>
</evidence>
<dbReference type="GO" id="GO:0005524">
    <property type="term" value="F:ATP binding"/>
    <property type="evidence" value="ECO:0007669"/>
    <property type="project" value="UniProtKB-KW"/>
</dbReference>
<gene>
    <name evidence="6" type="primary">ygfA</name>
    <name evidence="6" type="ORF">SOPEG_3895</name>
</gene>
<name>W0HR55_9GAMM</name>
<dbReference type="AlphaFoldDB" id="W0HR55"/>
<dbReference type="EC" id="6.3.3.2" evidence="5"/>
<dbReference type="NCBIfam" id="TIGR02727">
    <property type="entry name" value="MTHFS_bact"/>
    <property type="match status" value="1"/>
</dbReference>
<comment type="catalytic activity">
    <reaction evidence="5">
        <text>(6S)-5-formyl-5,6,7,8-tetrahydrofolate + ATP = (6R)-5,10-methenyltetrahydrofolate + ADP + phosphate</text>
        <dbReference type="Rhea" id="RHEA:10488"/>
        <dbReference type="ChEBI" id="CHEBI:30616"/>
        <dbReference type="ChEBI" id="CHEBI:43474"/>
        <dbReference type="ChEBI" id="CHEBI:57455"/>
        <dbReference type="ChEBI" id="CHEBI:57457"/>
        <dbReference type="ChEBI" id="CHEBI:456216"/>
        <dbReference type="EC" id="6.3.3.2"/>
    </reaction>
</comment>
<dbReference type="GO" id="GO:0035999">
    <property type="term" value="P:tetrahydrofolate interconversion"/>
    <property type="evidence" value="ECO:0007669"/>
    <property type="project" value="TreeGrafter"/>
</dbReference>
<comment type="cofactor">
    <cofactor evidence="5">
        <name>Mg(2+)</name>
        <dbReference type="ChEBI" id="CHEBI:18420"/>
    </cofactor>
</comment>
<evidence type="ECO:0000256" key="4">
    <source>
        <dbReference type="PIRSR" id="PIRSR006806-1"/>
    </source>
</evidence>
<keyword evidence="6" id="KW-0436">Ligase</keyword>
<feature type="binding site" evidence="4">
    <location>
        <begin position="142"/>
        <end position="150"/>
    </location>
    <ligand>
        <name>ATP</name>
        <dbReference type="ChEBI" id="CHEBI:30616"/>
    </ligand>
</feature>
<dbReference type="InterPro" id="IPR037171">
    <property type="entry name" value="NagB/RpiA_transferase-like"/>
</dbReference>
<sequence length="223" mass="25425">MTSSMEKSLLRQSLRNHIRLRRRALSSQEQSDAALRVVSRVMNDARIRSARTLAVFLSFDGELGTRPLIDALWAAGKQIYLPVLHPFTPGHLLFMRYTATTPLVLNRLRIREPRLDITTLLPLTGLDVLFTPLVAFDAQGRRLGMGGGFYDRTLQHWRPLAGFYPIGLAHDCQQVADPLPVEEWDIGLPEIITPSRHWRWHDAGAKKTADAVFALRFPDRPWR</sequence>
<evidence type="ECO:0000256" key="5">
    <source>
        <dbReference type="RuleBase" id="RU361279"/>
    </source>
</evidence>
<keyword evidence="2 4" id="KW-0547">Nucleotide-binding</keyword>
<dbReference type="Pfam" id="PF01812">
    <property type="entry name" value="5-FTHF_cyc-lig"/>
    <property type="match status" value="1"/>
</dbReference>
<evidence type="ECO:0000256" key="1">
    <source>
        <dbReference type="ARBA" id="ARBA00010638"/>
    </source>
</evidence>
<feature type="binding site" evidence="4">
    <location>
        <position position="57"/>
    </location>
    <ligand>
        <name>substrate</name>
    </ligand>
</feature>
<dbReference type="Gene3D" id="3.40.50.10420">
    <property type="entry name" value="NagB/RpiA/CoA transferase-like"/>
    <property type="match status" value="1"/>
</dbReference>
<dbReference type="PATRIC" id="fig|2342.5.peg.4287"/>
<dbReference type="SUPFAM" id="SSF100950">
    <property type="entry name" value="NagB/RpiA/CoA transferase-like"/>
    <property type="match status" value="1"/>
</dbReference>
<keyword evidence="5" id="KW-0479">Metal-binding</keyword>
<dbReference type="GO" id="GO:0009396">
    <property type="term" value="P:folic acid-containing compound biosynthetic process"/>
    <property type="evidence" value="ECO:0007669"/>
    <property type="project" value="TreeGrafter"/>
</dbReference>
<dbReference type="GO" id="GO:0046872">
    <property type="term" value="F:metal ion binding"/>
    <property type="evidence" value="ECO:0007669"/>
    <property type="project" value="UniProtKB-KW"/>
</dbReference>
<protein>
    <recommendedName>
        <fullName evidence="5">5-formyltetrahydrofolate cyclo-ligase</fullName>
        <ecNumber evidence="5">6.3.3.2</ecNumber>
    </recommendedName>
</protein>
<feature type="binding site" evidence="4">
    <location>
        <position position="62"/>
    </location>
    <ligand>
        <name>substrate</name>
    </ligand>
</feature>
<dbReference type="PIRSF" id="PIRSF006806">
    <property type="entry name" value="FTHF_cligase"/>
    <property type="match status" value="1"/>
</dbReference>
<evidence type="ECO:0000313" key="7">
    <source>
        <dbReference type="Proteomes" id="UP000019025"/>
    </source>
</evidence>
<dbReference type="STRING" id="2342.SOPEG_3895"/>